<reference evidence="5" key="1">
    <citation type="submission" date="2025-08" db="UniProtKB">
        <authorList>
            <consortium name="RefSeq"/>
        </authorList>
    </citation>
    <scope>IDENTIFICATION</scope>
</reference>
<feature type="domain" description="SMAUG/ZCCHC2-like PHAT" evidence="3">
    <location>
        <begin position="53"/>
        <end position="151"/>
    </location>
</feature>
<dbReference type="Proteomes" id="UP000695022">
    <property type="component" value="Unplaced"/>
</dbReference>
<protein>
    <submittedName>
        <fullName evidence="5">Zinc finger CCHC domain-containing protein 2-like</fullName>
    </submittedName>
</protein>
<dbReference type="Pfam" id="PF26034">
    <property type="entry name" value="PHAT_SMAUG"/>
    <property type="match status" value="1"/>
</dbReference>
<feature type="domain" description="RNA-binding protein vts1-like alpha-helical" evidence="2">
    <location>
        <begin position="4"/>
        <end position="48"/>
    </location>
</feature>
<keyword evidence="4" id="KW-1185">Reference proteome</keyword>
<accession>A0ABM1E5K8</accession>
<dbReference type="InterPro" id="IPR058599">
    <property type="entry name" value="PHAT_Smg/ZCCHC2-like"/>
</dbReference>
<feature type="compositionally biased region" description="Basic and acidic residues" evidence="1">
    <location>
        <begin position="172"/>
        <end position="182"/>
    </location>
</feature>
<dbReference type="RefSeq" id="XP_014667479.1">
    <property type="nucleotide sequence ID" value="XM_014811993.1"/>
</dbReference>
<gene>
    <name evidence="5" type="primary">LOC106808768</name>
</gene>
<evidence type="ECO:0000313" key="5">
    <source>
        <dbReference type="RefSeq" id="XP_014667479.1"/>
    </source>
</evidence>
<evidence type="ECO:0000256" key="1">
    <source>
        <dbReference type="SAM" id="MobiDB-lite"/>
    </source>
</evidence>
<organism evidence="4 5">
    <name type="scientific">Priapulus caudatus</name>
    <name type="common">Priapulid worm</name>
    <dbReference type="NCBI Taxonomy" id="37621"/>
    <lineage>
        <taxon>Eukaryota</taxon>
        <taxon>Metazoa</taxon>
        <taxon>Ecdysozoa</taxon>
        <taxon>Scalidophora</taxon>
        <taxon>Priapulida</taxon>
        <taxon>Priapulimorpha</taxon>
        <taxon>Priapulimorphida</taxon>
        <taxon>Priapulidae</taxon>
        <taxon>Priapulus</taxon>
    </lineage>
</organism>
<dbReference type="Pfam" id="PF25479">
    <property type="entry name" value="Vts1"/>
    <property type="match status" value="1"/>
</dbReference>
<dbReference type="GeneID" id="106808768"/>
<dbReference type="InterPro" id="IPR057327">
    <property type="entry name" value="Vts1_dom"/>
</dbReference>
<dbReference type="InterPro" id="IPR042344">
    <property type="entry name" value="ZCCHC14"/>
</dbReference>
<evidence type="ECO:0000259" key="2">
    <source>
        <dbReference type="Pfam" id="PF25479"/>
    </source>
</evidence>
<dbReference type="PANTHER" id="PTHR16195">
    <property type="entry name" value="ZINC FINGER CCHC DOMAIN CONTAINING PROTEIN"/>
    <property type="match status" value="1"/>
</dbReference>
<feature type="region of interest" description="Disordered" evidence="1">
    <location>
        <begin position="166"/>
        <end position="219"/>
    </location>
</feature>
<dbReference type="PANTHER" id="PTHR16195:SF16">
    <property type="entry name" value="ZINC FINGER CCHC DOMAIN-CONTAINING PROTEIN 14"/>
    <property type="match status" value="1"/>
</dbReference>
<evidence type="ECO:0000313" key="4">
    <source>
        <dbReference type="Proteomes" id="UP000695022"/>
    </source>
</evidence>
<name>A0ABM1E5K8_PRICU</name>
<evidence type="ECO:0000259" key="3">
    <source>
        <dbReference type="Pfam" id="PF26034"/>
    </source>
</evidence>
<feature type="compositionally biased region" description="Low complexity" evidence="1">
    <location>
        <begin position="183"/>
        <end position="194"/>
    </location>
</feature>
<sequence>MVYKEEVLSWFKDLPGAKRIDFMCRLVHFCVPLELRFFGTCVEDLAKRDFHYLRDLENKSNSASELTKLTDVTDCAMRSKLIITLTLLYSSNYTCSNLLFRTLTNLESVLDNLPKNEKVANELQLLFTLSTNHPAFTSEQKRAFNLLLEKVCRIYGSFLPAEHKKKVLSHHGKPEGKQRRSASESSSRSSVMSSPTRTPEKGRSESASVIAGRYNAKAK</sequence>
<proteinExistence type="predicted"/>